<evidence type="ECO:0000313" key="2">
    <source>
        <dbReference type="EMBL" id="AES59643.1"/>
    </source>
</evidence>
<evidence type="ECO:0000313" key="3">
    <source>
        <dbReference type="EnsemblPlants" id="AES59643"/>
    </source>
</evidence>
<keyword evidence="1 2" id="KW-0812">Transmembrane</keyword>
<dbReference type="PaxDb" id="3880-AES59643"/>
<sequence>MSIEQPSLNDRLSLTFHSPIFIISLLFLANINESMIYLTFSVVQISPCNNAGLCVLIWYWFGIWEYAPPSMISGVNLRGLIYLFQKK</sequence>
<dbReference type="AlphaFoldDB" id="G7I6G6"/>
<evidence type="ECO:0000313" key="4">
    <source>
        <dbReference type="Proteomes" id="UP000002051"/>
    </source>
</evidence>
<reference evidence="2 4" key="1">
    <citation type="journal article" date="2011" name="Nature">
        <title>The Medicago genome provides insight into the evolution of rhizobial symbioses.</title>
        <authorList>
            <person name="Young N.D."/>
            <person name="Debelle F."/>
            <person name="Oldroyd G.E."/>
            <person name="Geurts R."/>
            <person name="Cannon S.B."/>
            <person name="Udvardi M.K."/>
            <person name="Benedito V.A."/>
            <person name="Mayer K.F."/>
            <person name="Gouzy J."/>
            <person name="Schoof H."/>
            <person name="Van de Peer Y."/>
            <person name="Proost S."/>
            <person name="Cook D.R."/>
            <person name="Meyers B.C."/>
            <person name="Spannagl M."/>
            <person name="Cheung F."/>
            <person name="De Mita S."/>
            <person name="Krishnakumar V."/>
            <person name="Gundlach H."/>
            <person name="Zhou S."/>
            <person name="Mudge J."/>
            <person name="Bharti A.K."/>
            <person name="Murray J.D."/>
            <person name="Naoumkina M.A."/>
            <person name="Rosen B."/>
            <person name="Silverstein K.A."/>
            <person name="Tang H."/>
            <person name="Rombauts S."/>
            <person name="Zhao P.X."/>
            <person name="Zhou P."/>
            <person name="Barbe V."/>
            <person name="Bardou P."/>
            <person name="Bechner M."/>
            <person name="Bellec A."/>
            <person name="Berger A."/>
            <person name="Berges H."/>
            <person name="Bidwell S."/>
            <person name="Bisseling T."/>
            <person name="Choisne N."/>
            <person name="Couloux A."/>
            <person name="Denny R."/>
            <person name="Deshpande S."/>
            <person name="Dai X."/>
            <person name="Doyle J.J."/>
            <person name="Dudez A.M."/>
            <person name="Farmer A.D."/>
            <person name="Fouteau S."/>
            <person name="Franken C."/>
            <person name="Gibelin C."/>
            <person name="Gish J."/>
            <person name="Goldstein S."/>
            <person name="Gonzalez A.J."/>
            <person name="Green P.J."/>
            <person name="Hallab A."/>
            <person name="Hartog M."/>
            <person name="Hua A."/>
            <person name="Humphray S.J."/>
            <person name="Jeong D.H."/>
            <person name="Jing Y."/>
            <person name="Jocker A."/>
            <person name="Kenton S.M."/>
            <person name="Kim D.J."/>
            <person name="Klee K."/>
            <person name="Lai H."/>
            <person name="Lang C."/>
            <person name="Lin S."/>
            <person name="Macmil S.L."/>
            <person name="Magdelenat G."/>
            <person name="Matthews L."/>
            <person name="McCorrison J."/>
            <person name="Monaghan E.L."/>
            <person name="Mun J.H."/>
            <person name="Najar F.Z."/>
            <person name="Nicholson C."/>
            <person name="Noirot C."/>
            <person name="O'Bleness M."/>
            <person name="Paule C.R."/>
            <person name="Poulain J."/>
            <person name="Prion F."/>
            <person name="Qin B."/>
            <person name="Qu C."/>
            <person name="Retzel E.F."/>
            <person name="Riddle C."/>
            <person name="Sallet E."/>
            <person name="Samain S."/>
            <person name="Samson N."/>
            <person name="Sanders I."/>
            <person name="Saurat O."/>
            <person name="Scarpelli C."/>
            <person name="Schiex T."/>
            <person name="Segurens B."/>
            <person name="Severin A.J."/>
            <person name="Sherrier D.J."/>
            <person name="Shi R."/>
            <person name="Sims S."/>
            <person name="Singer S.R."/>
            <person name="Sinharoy S."/>
            <person name="Sterck L."/>
            <person name="Viollet A."/>
            <person name="Wang B.B."/>
            <person name="Wang K."/>
            <person name="Wang M."/>
            <person name="Wang X."/>
            <person name="Warfsmann J."/>
            <person name="Weissenbach J."/>
            <person name="White D.D."/>
            <person name="White J.D."/>
            <person name="Wiley G.B."/>
            <person name="Wincker P."/>
            <person name="Xing Y."/>
            <person name="Yang L."/>
            <person name="Yao Z."/>
            <person name="Ying F."/>
            <person name="Zhai J."/>
            <person name="Zhou L."/>
            <person name="Zuber A."/>
            <person name="Denarie J."/>
            <person name="Dixon R.A."/>
            <person name="May G.D."/>
            <person name="Schwartz D.C."/>
            <person name="Rogers J."/>
            <person name="Quetier F."/>
            <person name="Town C.D."/>
            <person name="Roe B.A."/>
        </authorList>
    </citation>
    <scope>NUCLEOTIDE SEQUENCE [LARGE SCALE GENOMIC DNA]</scope>
    <source>
        <strain evidence="2">A17</strain>
        <strain evidence="3 4">cv. Jemalong A17</strain>
    </source>
</reference>
<keyword evidence="4" id="KW-1185">Reference proteome</keyword>
<keyword evidence="1" id="KW-0472">Membrane</keyword>
<organism evidence="2 4">
    <name type="scientific">Medicago truncatula</name>
    <name type="common">Barrel medic</name>
    <name type="synonym">Medicago tribuloides</name>
    <dbReference type="NCBI Taxonomy" id="3880"/>
    <lineage>
        <taxon>Eukaryota</taxon>
        <taxon>Viridiplantae</taxon>
        <taxon>Streptophyta</taxon>
        <taxon>Embryophyta</taxon>
        <taxon>Tracheophyta</taxon>
        <taxon>Spermatophyta</taxon>
        <taxon>Magnoliopsida</taxon>
        <taxon>eudicotyledons</taxon>
        <taxon>Gunneridae</taxon>
        <taxon>Pentapetalae</taxon>
        <taxon>rosids</taxon>
        <taxon>fabids</taxon>
        <taxon>Fabales</taxon>
        <taxon>Fabaceae</taxon>
        <taxon>Papilionoideae</taxon>
        <taxon>50 kb inversion clade</taxon>
        <taxon>NPAAA clade</taxon>
        <taxon>Hologalegina</taxon>
        <taxon>IRL clade</taxon>
        <taxon>Trifolieae</taxon>
        <taxon>Medicago</taxon>
    </lineage>
</organism>
<protein>
    <submittedName>
        <fullName evidence="2">Transmembrane protein, putative</fullName>
    </submittedName>
</protein>
<evidence type="ECO:0000256" key="1">
    <source>
        <dbReference type="SAM" id="Phobius"/>
    </source>
</evidence>
<keyword evidence="1" id="KW-1133">Transmembrane helix</keyword>
<proteinExistence type="predicted"/>
<accession>G7I6G6</accession>
<dbReference type="Proteomes" id="UP000002051">
    <property type="component" value="Unassembled WGS sequence"/>
</dbReference>
<dbReference type="EnsemblPlants" id="AES59643">
    <property type="protein sequence ID" value="AES59643"/>
    <property type="gene ID" value="MTR_1g023710"/>
</dbReference>
<gene>
    <name evidence="2" type="ordered locus">MTR_1g023710</name>
</gene>
<reference evidence="3" key="3">
    <citation type="submission" date="2015-04" db="UniProtKB">
        <authorList>
            <consortium name="EnsemblPlants"/>
        </authorList>
    </citation>
    <scope>IDENTIFICATION</scope>
    <source>
        <strain evidence="3">cv. Jemalong A17</strain>
    </source>
</reference>
<reference evidence="2 4" key="2">
    <citation type="journal article" date="2014" name="BMC Genomics">
        <title>An improved genome release (version Mt4.0) for the model legume Medicago truncatula.</title>
        <authorList>
            <person name="Tang H."/>
            <person name="Krishnakumar V."/>
            <person name="Bidwell S."/>
            <person name="Rosen B."/>
            <person name="Chan A."/>
            <person name="Zhou S."/>
            <person name="Gentzbittel L."/>
            <person name="Childs K.L."/>
            <person name="Yandell M."/>
            <person name="Gundlach H."/>
            <person name="Mayer K.F."/>
            <person name="Schwartz D.C."/>
            <person name="Town C.D."/>
        </authorList>
    </citation>
    <scope>GENOME REANNOTATION</scope>
    <source>
        <strain evidence="3 4">cv. Jemalong A17</strain>
    </source>
</reference>
<name>G7I6G6_MEDTR</name>
<dbReference type="HOGENOM" id="CLU_2486707_0_0_1"/>
<feature type="transmembrane region" description="Helical" evidence="1">
    <location>
        <begin position="66"/>
        <end position="84"/>
    </location>
</feature>
<dbReference type="EMBL" id="CM001217">
    <property type="protein sequence ID" value="AES59643.1"/>
    <property type="molecule type" value="Genomic_DNA"/>
</dbReference>